<evidence type="ECO:0008006" key="5">
    <source>
        <dbReference type="Google" id="ProtNLM"/>
    </source>
</evidence>
<evidence type="ECO:0000259" key="2">
    <source>
        <dbReference type="Pfam" id="PF16130"/>
    </source>
</evidence>
<organism evidence="3 4">
    <name type="scientific">Aureicoccus marinus</name>
    <dbReference type="NCBI Taxonomy" id="754435"/>
    <lineage>
        <taxon>Bacteria</taxon>
        <taxon>Pseudomonadati</taxon>
        <taxon>Bacteroidota</taxon>
        <taxon>Flavobacteriia</taxon>
        <taxon>Flavobacteriales</taxon>
        <taxon>Flavobacteriaceae</taxon>
        <taxon>Aureicoccus</taxon>
    </lineage>
</organism>
<dbReference type="PROSITE" id="PS51257">
    <property type="entry name" value="PROKAR_LIPOPROTEIN"/>
    <property type="match status" value="1"/>
</dbReference>
<dbReference type="RefSeq" id="WP_105001576.1">
    <property type="nucleotide sequence ID" value="NZ_MQVX01000001.1"/>
</dbReference>
<dbReference type="NCBIfam" id="TIGR04456">
    <property type="entry name" value="LruC_dom"/>
    <property type="match status" value="1"/>
</dbReference>
<protein>
    <recommendedName>
        <fullName evidence="5">DUF4842 domain-containing protein</fullName>
    </recommendedName>
</protein>
<dbReference type="InterPro" id="IPR025193">
    <property type="entry name" value="DUF4114"/>
</dbReference>
<name>A0A2S7T7K9_9FLAO</name>
<reference evidence="4" key="1">
    <citation type="submission" date="2016-11" db="EMBL/GenBank/DDBJ databases">
        <title>Trade-off between light-utilization and light-protection in marine flavobacteria.</title>
        <authorList>
            <person name="Kumagai Y."/>
            <person name="Yoshizawa S."/>
            <person name="Kogure K."/>
        </authorList>
    </citation>
    <scope>NUCLEOTIDE SEQUENCE [LARGE SCALE GENOMIC DNA]</scope>
    <source>
        <strain evidence="4">SG-18</strain>
    </source>
</reference>
<dbReference type="OrthoDB" id="1204817at2"/>
<feature type="domain" description="DUF4114" evidence="1">
    <location>
        <begin position="290"/>
        <end position="373"/>
    </location>
</feature>
<dbReference type="Pfam" id="PF16130">
    <property type="entry name" value="DUF4842"/>
    <property type="match status" value="1"/>
</dbReference>
<dbReference type="Pfam" id="PF13448">
    <property type="entry name" value="DUF4114"/>
    <property type="match status" value="1"/>
</dbReference>
<sequence>MKTKNYFILSFIGLFLISCVNESDLVKGNPEIPADAFADLDVGDDFNYATSKKVSVQLEVPVFLSNAVVTLYVKSGNQDSLAVARGSFNSSGQLVKNLIVSARADSLLIFSSYAGLINEVRLPIEGSQLTFDYRSLYERQEGGAKHAIHNQPSKGVINQNGNPIFSYHDTYNGIGVPDNLAFPDVLQQNLLDDLNASLPEYFPGGIPYSNPEFLAGKETNLILTKDADVWVTFVSEGAGYRNSLGYYTYTLGQEPDSVEELDHLIVFPNSSMVGSGGGLVPGDRVYLGTFPANTVIGWFLVANGWNGLETTQGRGVYYSIPDFNPESVEDKRTHMVLLYDEAREITFLGFEDLRRDIATDDDFNDAVFYARSNPVDAISIGNLAQLEVANDSDGDGVNDELDDFPFDPNQAFNNYAPGANSTGKLVFEDLWPNQGDYDFNDLVVDYNFNSIANADNLITTLEGSFTIEHIGGAFHNGFGFILPISPDNIASITGQNLNGGYETVSANGTESGTAADETVVLVVGDAFDLEGQTLDITITFVNPQDQSDLGDVPYNPFIIVNGERSREVHLPDLPPTSKAAGLGTQDDFSDSTQNRYYKTSTNLPWAMSIYDNFTLSPERIPITIHYPRFVNWANSGGTQDLDWYIR</sequence>
<evidence type="ECO:0000313" key="4">
    <source>
        <dbReference type="Proteomes" id="UP000239366"/>
    </source>
</evidence>
<evidence type="ECO:0000313" key="3">
    <source>
        <dbReference type="EMBL" id="PQJ15910.1"/>
    </source>
</evidence>
<comment type="caution">
    <text evidence="3">The sequence shown here is derived from an EMBL/GenBank/DDBJ whole genome shotgun (WGS) entry which is preliminary data.</text>
</comment>
<dbReference type="InterPro" id="IPR032295">
    <property type="entry name" value="DUF4842"/>
</dbReference>
<dbReference type="Proteomes" id="UP000239366">
    <property type="component" value="Unassembled WGS sequence"/>
</dbReference>
<evidence type="ECO:0000259" key="1">
    <source>
        <dbReference type="Pfam" id="PF13448"/>
    </source>
</evidence>
<proteinExistence type="predicted"/>
<keyword evidence="4" id="KW-1185">Reference proteome</keyword>
<feature type="domain" description="DUF4842" evidence="2">
    <location>
        <begin position="456"/>
        <end position="644"/>
    </location>
</feature>
<gene>
    <name evidence="3" type="ORF">BST99_09395</name>
</gene>
<dbReference type="EMBL" id="MQVX01000001">
    <property type="protein sequence ID" value="PQJ15910.1"/>
    <property type="molecule type" value="Genomic_DNA"/>
</dbReference>
<dbReference type="InterPro" id="IPR031025">
    <property type="entry name" value="LruC_dom"/>
</dbReference>
<accession>A0A2S7T7K9</accession>
<dbReference type="AlphaFoldDB" id="A0A2S7T7K9"/>